<dbReference type="InterPro" id="IPR050263">
    <property type="entry name" value="Bact_Fimbrial_Adh_Pro"/>
</dbReference>
<feature type="chain" id="PRO_5030033499" evidence="5">
    <location>
        <begin position="21"/>
        <end position="173"/>
    </location>
</feature>
<dbReference type="GO" id="GO:0043709">
    <property type="term" value="P:cell adhesion involved in single-species biofilm formation"/>
    <property type="evidence" value="ECO:0007669"/>
    <property type="project" value="TreeGrafter"/>
</dbReference>
<reference evidence="8 9" key="1">
    <citation type="submission" date="2017-01" db="EMBL/GenBank/DDBJ databases">
        <title>New insights into the genetic diversity of Chromobacterium isolated from tropical freshwater lake.</title>
        <authorList>
            <person name="Santos A.B."/>
            <person name="Nascimento A.M."/>
            <person name="Da Silva P.C."/>
        </authorList>
    </citation>
    <scope>NUCLEOTIDE SEQUENCE [LARGE SCALE GENOMIC DNA]</scope>
    <source>
        <strain evidence="8 9">56AF</strain>
    </source>
</reference>
<gene>
    <name evidence="8" type="ORF">BUE93_15990</name>
    <name evidence="7" type="ORF">QCL97_019165</name>
</gene>
<dbReference type="InterPro" id="IPR000259">
    <property type="entry name" value="Adhesion_dom_fimbrial"/>
</dbReference>
<dbReference type="AlphaFoldDB" id="A0A1S1XEH1"/>
<proteinExistence type="inferred from homology"/>
<dbReference type="RefSeq" id="WP_043629321.1">
    <property type="nucleotide sequence ID" value="NZ_CAWMOE010000001.1"/>
</dbReference>
<evidence type="ECO:0000256" key="5">
    <source>
        <dbReference type="SAM" id="SignalP"/>
    </source>
</evidence>
<evidence type="ECO:0000256" key="1">
    <source>
        <dbReference type="ARBA" id="ARBA00004561"/>
    </source>
</evidence>
<dbReference type="EMBL" id="JAVFJF020000066">
    <property type="protein sequence ID" value="MEJ8676858.1"/>
    <property type="molecule type" value="Genomic_DNA"/>
</dbReference>
<organism evidence="8 9">
    <name type="scientific">Chromobacterium amazonense</name>
    <dbReference type="NCBI Taxonomy" id="1382803"/>
    <lineage>
        <taxon>Bacteria</taxon>
        <taxon>Pseudomonadati</taxon>
        <taxon>Pseudomonadota</taxon>
        <taxon>Betaproteobacteria</taxon>
        <taxon>Neisseriales</taxon>
        <taxon>Chromobacteriaceae</taxon>
        <taxon>Chromobacterium</taxon>
    </lineage>
</organism>
<sequence length="173" mass="17612">MKKLVFAGSLMAVAASSVFAAAGTLDVNGEIVTAACGVDPQSSNLVVNLGKVPTHVFKKGGDRSSSQDFNIKLTQCDTSTLKTVAVRFAGAAAPGNTQLMATTGSASGVGVRLQNATGELLQLGQYGSPINLVDGTNTLRFTAAYEALGDSKAAASVKPGTANGHAEFDLNYQ</sequence>
<evidence type="ECO:0000256" key="4">
    <source>
        <dbReference type="ARBA" id="ARBA00023263"/>
    </source>
</evidence>
<reference evidence="7 10" key="2">
    <citation type="submission" date="2023-12" db="EMBL/GenBank/DDBJ databases">
        <title>Evaluation and characterization of a potential secondary metabolite violacein from indigenous Chromobacterium amazonense SAM215.</title>
        <authorList>
            <person name="Tarafdar M.R."/>
            <person name="Abedin S.M."/>
            <person name="Atiqua A."/>
            <person name="Saha A."/>
            <person name="Khan S.N."/>
        </authorList>
    </citation>
    <scope>NUCLEOTIDE SEQUENCE [LARGE SCALE GENOMIC DNA]</scope>
    <source>
        <strain evidence="7 10">SAM215</strain>
    </source>
</reference>
<evidence type="ECO:0000256" key="3">
    <source>
        <dbReference type="ARBA" id="ARBA00022729"/>
    </source>
</evidence>
<comment type="similarity">
    <text evidence="2">Belongs to the fimbrial protein family.</text>
</comment>
<evidence type="ECO:0000313" key="10">
    <source>
        <dbReference type="Proteomes" id="UP001224516"/>
    </source>
</evidence>
<evidence type="ECO:0000313" key="9">
    <source>
        <dbReference type="Proteomes" id="UP000239469"/>
    </source>
</evidence>
<dbReference type="Proteomes" id="UP000239469">
    <property type="component" value="Unassembled WGS sequence"/>
</dbReference>
<accession>A0A1S1XEH1</accession>
<dbReference type="Pfam" id="PF00419">
    <property type="entry name" value="Fimbrial"/>
    <property type="match status" value="1"/>
</dbReference>
<dbReference type="OrthoDB" id="8586454at2"/>
<evidence type="ECO:0000313" key="7">
    <source>
        <dbReference type="EMBL" id="MEJ8676858.1"/>
    </source>
</evidence>
<dbReference type="SUPFAM" id="SSF49401">
    <property type="entry name" value="Bacterial adhesins"/>
    <property type="match status" value="1"/>
</dbReference>
<keyword evidence="10" id="KW-1185">Reference proteome</keyword>
<dbReference type="Proteomes" id="UP001224516">
    <property type="component" value="Unassembled WGS sequence"/>
</dbReference>
<dbReference type="GO" id="GO:0009289">
    <property type="term" value="C:pilus"/>
    <property type="evidence" value="ECO:0007669"/>
    <property type="project" value="UniProtKB-SubCell"/>
</dbReference>
<dbReference type="PANTHER" id="PTHR33420">
    <property type="entry name" value="FIMBRIAL SUBUNIT ELFA-RELATED"/>
    <property type="match status" value="1"/>
</dbReference>
<dbReference type="InterPro" id="IPR008966">
    <property type="entry name" value="Adhesion_dom_sf"/>
</dbReference>
<evidence type="ECO:0000259" key="6">
    <source>
        <dbReference type="Pfam" id="PF00419"/>
    </source>
</evidence>
<dbReference type="InterPro" id="IPR036937">
    <property type="entry name" value="Adhesion_dom_fimbrial_sf"/>
</dbReference>
<dbReference type="PANTHER" id="PTHR33420:SF12">
    <property type="entry name" value="FIMBRIN-LIKE PROTEIN FIMI-RELATED"/>
    <property type="match status" value="1"/>
</dbReference>
<protein>
    <submittedName>
        <fullName evidence="7">Fimbrial protein</fullName>
    </submittedName>
</protein>
<keyword evidence="4" id="KW-0281">Fimbrium</keyword>
<keyword evidence="3 5" id="KW-0732">Signal</keyword>
<dbReference type="Gene3D" id="2.60.40.1090">
    <property type="entry name" value="Fimbrial-type adhesion domain"/>
    <property type="match status" value="1"/>
</dbReference>
<feature type="domain" description="Fimbrial-type adhesion" evidence="6">
    <location>
        <begin position="27"/>
        <end position="173"/>
    </location>
</feature>
<comment type="subcellular location">
    <subcellularLocation>
        <location evidence="1">Fimbrium</location>
    </subcellularLocation>
</comment>
<comment type="caution">
    <text evidence="8">The sequence shown here is derived from an EMBL/GenBank/DDBJ whole genome shotgun (WGS) entry which is preliminary data.</text>
</comment>
<feature type="signal peptide" evidence="5">
    <location>
        <begin position="1"/>
        <end position="20"/>
    </location>
</feature>
<evidence type="ECO:0000313" key="8">
    <source>
        <dbReference type="EMBL" id="PRP69292.1"/>
    </source>
</evidence>
<name>A0A1S1XEH1_9NEIS</name>
<evidence type="ECO:0000256" key="2">
    <source>
        <dbReference type="ARBA" id="ARBA00006671"/>
    </source>
</evidence>
<dbReference type="EMBL" id="MTBD01000030">
    <property type="protein sequence ID" value="PRP69292.1"/>
    <property type="molecule type" value="Genomic_DNA"/>
</dbReference>